<evidence type="ECO:0000313" key="12">
    <source>
        <dbReference type="EMBL" id="GLC50517.1"/>
    </source>
</evidence>
<dbReference type="EC" id="2.7.11.1" evidence="1"/>
<feature type="compositionally biased region" description="Low complexity" evidence="10">
    <location>
        <begin position="764"/>
        <end position="773"/>
    </location>
</feature>
<keyword evidence="2" id="KW-0723">Serine/threonine-protein kinase</keyword>
<evidence type="ECO:0000256" key="8">
    <source>
        <dbReference type="ARBA" id="ARBA00048679"/>
    </source>
</evidence>
<feature type="compositionally biased region" description="Low complexity" evidence="10">
    <location>
        <begin position="371"/>
        <end position="383"/>
    </location>
</feature>
<dbReference type="PROSITE" id="PS00107">
    <property type="entry name" value="PROTEIN_KINASE_ATP"/>
    <property type="match status" value="1"/>
</dbReference>
<dbReference type="EMBL" id="BRXU01000003">
    <property type="protein sequence ID" value="GLC50517.1"/>
    <property type="molecule type" value="Genomic_DNA"/>
</dbReference>
<evidence type="ECO:0000259" key="11">
    <source>
        <dbReference type="PROSITE" id="PS50011"/>
    </source>
</evidence>
<dbReference type="AlphaFoldDB" id="A0A9W6EZ89"/>
<dbReference type="SUPFAM" id="SSF56112">
    <property type="entry name" value="Protein kinase-like (PK-like)"/>
    <property type="match status" value="1"/>
</dbReference>
<protein>
    <recommendedName>
        <fullName evidence="1">non-specific serine/threonine protein kinase</fullName>
        <ecNumber evidence="1">2.7.11.1</ecNumber>
    </recommendedName>
</protein>
<evidence type="ECO:0000256" key="2">
    <source>
        <dbReference type="ARBA" id="ARBA00022527"/>
    </source>
</evidence>
<dbReference type="SMART" id="SM00220">
    <property type="entry name" value="S_TKc"/>
    <property type="match status" value="1"/>
</dbReference>
<sequence length="1044" mass="107940">MKKLFDKVGKKRETNSLVGKVVLVGQFSVKVEALIGEGGFATIYRCVDIKSGHTFALKHLRLGADGEAIKEVQQEAKTMARLKGHPNILRLHAVAFAGPKGGETDGFMLLDLCPLTLLEVMQRANFALDDFLVYEVFQDVVWAVAHMHKCNPPLAHRDLKAENVLKNGEGRWVICDFGSSTARAQVYDTPAEIAMEEENIRRTTTPAYRAPEMWDLYSRQRIDTAVDVWALGVLLYVLAFGKLPFQGDSKLSILYGKYDMPPGRPAAMRSLIQDMLQVNPKDRPDIFQVISKLDVLRNVLSADGDLPPPPPPPQALLPQPQPLVPGPHPHPHPHAHPHPHPHPQQQAPSAAPLPYPAQHPPTTPIHHAPVGPQAPHPGGQIPHPQHPQAPVPGPGAGPPPHPQQQQPYNGLSAHVPAHMQPQPPALPHHAAHLQQQQPLQVHQPHPSPYPAVQHGPQQQLYPPLPHQQQQQQQQQQPPQAPGSQGPGAAGSGSAVPGQPRPAGAGAPPALRVPSRQDSFSPNWAAAPAAAAAAPQQQRPSQPSTPQQAPVPGSPAVPQVVNLMDAAIQEPVPPAAPPVAATAAAAAVASDASPLGAGWDGGFQNGTASRSAEAPSAPASSSTAHSRSVQLHPHKRTGSHSELPRAGVPAAAAASSPGAHATVGFGDDNVDWGDQPAFVTSGSQVHSQQFDSSELAWGDSLPTPSLSSATGGAAAAAATSPAAIATNAAGMPPAPQPAAFPHSSANSTTSQSSHAATGPSPPTASAPSASSMTAPLPPDTARVASVSAAAVAPPPEAAAAAAAAAASASSGSAPRPAAAPEAVVVPASAAAPSAAAAVAAAGAQPAPAGPSEFATTGGSAEVVDGLRVQVQRLMSANGHLDGRVRQLEGVVASQGAVIQRLASELRALMQLHQQQQQQQQPQQHPQQDGYKLQRPQQEPPLSPRPQQQQPITAAPVQRPGSGAAQTACWAPRPPARGAGFAAASADVEDAPGRGGCGGHDGGAPGSPGRALAPMGFEAEPWVSLEEPSRPSGSAIYPPIRYEDLA</sequence>
<feature type="region of interest" description="Disordered" evidence="10">
    <location>
        <begin position="726"/>
        <end position="778"/>
    </location>
</feature>
<feature type="compositionally biased region" description="Low complexity" evidence="10">
    <location>
        <begin position="645"/>
        <end position="660"/>
    </location>
</feature>
<dbReference type="PANTHER" id="PTHR22967:SF57">
    <property type="entry name" value="AUXILIN, ISOFORM A-RELATED"/>
    <property type="match status" value="1"/>
</dbReference>
<feature type="compositionally biased region" description="Low complexity" evidence="10">
    <location>
        <begin position="911"/>
        <end position="935"/>
    </location>
</feature>
<feature type="compositionally biased region" description="Pro residues" evidence="10">
    <location>
        <begin position="384"/>
        <end position="402"/>
    </location>
</feature>
<dbReference type="GO" id="GO:0005737">
    <property type="term" value="C:cytoplasm"/>
    <property type="evidence" value="ECO:0007669"/>
    <property type="project" value="TreeGrafter"/>
</dbReference>
<feature type="compositionally biased region" description="Gly residues" evidence="10">
    <location>
        <begin position="991"/>
        <end position="1004"/>
    </location>
</feature>
<dbReference type="GO" id="GO:0005524">
    <property type="term" value="F:ATP binding"/>
    <property type="evidence" value="ECO:0007669"/>
    <property type="project" value="UniProtKB-UniRule"/>
</dbReference>
<feature type="compositionally biased region" description="Low complexity" evidence="10">
    <location>
        <begin position="432"/>
        <end position="444"/>
    </location>
</feature>
<dbReference type="Pfam" id="PF00069">
    <property type="entry name" value="Pkinase"/>
    <property type="match status" value="1"/>
</dbReference>
<proteinExistence type="predicted"/>
<dbReference type="Proteomes" id="UP001165080">
    <property type="component" value="Unassembled WGS sequence"/>
</dbReference>
<evidence type="ECO:0000256" key="10">
    <source>
        <dbReference type="SAM" id="MobiDB-lite"/>
    </source>
</evidence>
<feature type="compositionally biased region" description="Low complexity" evidence="10">
    <location>
        <begin position="453"/>
        <end position="483"/>
    </location>
</feature>
<gene>
    <name evidence="12" type="primary">PLEST000016</name>
    <name evidence="12" type="ORF">PLESTB_000388400</name>
</gene>
<accession>A0A9W6EZ89</accession>
<evidence type="ECO:0000256" key="1">
    <source>
        <dbReference type="ARBA" id="ARBA00012513"/>
    </source>
</evidence>
<evidence type="ECO:0000256" key="6">
    <source>
        <dbReference type="ARBA" id="ARBA00022840"/>
    </source>
</evidence>
<dbReference type="GO" id="GO:0004674">
    <property type="term" value="F:protein serine/threonine kinase activity"/>
    <property type="evidence" value="ECO:0007669"/>
    <property type="project" value="UniProtKB-KW"/>
</dbReference>
<feature type="domain" description="Protein kinase" evidence="11">
    <location>
        <begin position="29"/>
        <end position="296"/>
    </location>
</feature>
<comment type="catalytic activity">
    <reaction evidence="7">
        <text>L-threonyl-[protein] + ATP = O-phospho-L-threonyl-[protein] + ADP + H(+)</text>
        <dbReference type="Rhea" id="RHEA:46608"/>
        <dbReference type="Rhea" id="RHEA-COMP:11060"/>
        <dbReference type="Rhea" id="RHEA-COMP:11605"/>
        <dbReference type="ChEBI" id="CHEBI:15378"/>
        <dbReference type="ChEBI" id="CHEBI:30013"/>
        <dbReference type="ChEBI" id="CHEBI:30616"/>
        <dbReference type="ChEBI" id="CHEBI:61977"/>
        <dbReference type="ChEBI" id="CHEBI:456216"/>
        <dbReference type="EC" id="2.7.11.1"/>
    </reaction>
</comment>
<comment type="catalytic activity">
    <reaction evidence="8">
        <text>L-seryl-[protein] + ATP = O-phospho-L-seryl-[protein] + ADP + H(+)</text>
        <dbReference type="Rhea" id="RHEA:17989"/>
        <dbReference type="Rhea" id="RHEA-COMP:9863"/>
        <dbReference type="Rhea" id="RHEA-COMP:11604"/>
        <dbReference type="ChEBI" id="CHEBI:15378"/>
        <dbReference type="ChEBI" id="CHEBI:29999"/>
        <dbReference type="ChEBI" id="CHEBI:30616"/>
        <dbReference type="ChEBI" id="CHEBI:83421"/>
        <dbReference type="ChEBI" id="CHEBI:456216"/>
        <dbReference type="EC" id="2.7.11.1"/>
    </reaction>
</comment>
<organism evidence="12 13">
    <name type="scientific">Pleodorina starrii</name>
    <dbReference type="NCBI Taxonomy" id="330485"/>
    <lineage>
        <taxon>Eukaryota</taxon>
        <taxon>Viridiplantae</taxon>
        <taxon>Chlorophyta</taxon>
        <taxon>core chlorophytes</taxon>
        <taxon>Chlorophyceae</taxon>
        <taxon>CS clade</taxon>
        <taxon>Chlamydomonadales</taxon>
        <taxon>Volvocaceae</taxon>
        <taxon>Pleodorina</taxon>
    </lineage>
</organism>
<dbReference type="InterPro" id="IPR000719">
    <property type="entry name" value="Prot_kinase_dom"/>
</dbReference>
<feature type="binding site" evidence="9">
    <location>
        <position position="58"/>
    </location>
    <ligand>
        <name>ATP</name>
        <dbReference type="ChEBI" id="CHEBI:30616"/>
    </ligand>
</feature>
<keyword evidence="13" id="KW-1185">Reference proteome</keyword>
<dbReference type="InterPro" id="IPR017441">
    <property type="entry name" value="Protein_kinase_ATP_BS"/>
</dbReference>
<feature type="compositionally biased region" description="Basic residues" evidence="10">
    <location>
        <begin position="329"/>
        <end position="341"/>
    </location>
</feature>
<keyword evidence="5" id="KW-0418">Kinase</keyword>
<feature type="compositionally biased region" description="Low complexity" evidence="10">
    <location>
        <begin position="491"/>
        <end position="509"/>
    </location>
</feature>
<dbReference type="PROSITE" id="PS50011">
    <property type="entry name" value="PROTEIN_KINASE_DOM"/>
    <property type="match status" value="1"/>
</dbReference>
<name>A0A9W6EZ89_9CHLO</name>
<evidence type="ECO:0000256" key="4">
    <source>
        <dbReference type="ARBA" id="ARBA00022741"/>
    </source>
</evidence>
<keyword evidence="4 9" id="KW-0547">Nucleotide-binding</keyword>
<feature type="region of interest" description="Disordered" evidence="10">
    <location>
        <begin position="911"/>
        <end position="1044"/>
    </location>
</feature>
<dbReference type="PANTHER" id="PTHR22967">
    <property type="entry name" value="SERINE/THREONINE PROTEIN KINASE"/>
    <property type="match status" value="1"/>
</dbReference>
<comment type="caution">
    <text evidence="12">The sequence shown here is derived from an EMBL/GenBank/DDBJ whole genome shotgun (WGS) entry which is preliminary data.</text>
</comment>
<evidence type="ECO:0000256" key="9">
    <source>
        <dbReference type="PROSITE-ProRule" id="PRU10141"/>
    </source>
</evidence>
<keyword evidence="3" id="KW-0808">Transferase</keyword>
<feature type="compositionally biased region" description="Pro residues" evidence="10">
    <location>
        <begin position="306"/>
        <end position="328"/>
    </location>
</feature>
<feature type="compositionally biased region" description="Low complexity" evidence="10">
    <location>
        <begin position="524"/>
        <end position="549"/>
    </location>
</feature>
<evidence type="ECO:0000256" key="3">
    <source>
        <dbReference type="ARBA" id="ARBA00022679"/>
    </source>
</evidence>
<feature type="compositionally biased region" description="Low complexity" evidence="10">
    <location>
        <begin position="966"/>
        <end position="984"/>
    </location>
</feature>
<dbReference type="Gene3D" id="1.10.510.10">
    <property type="entry name" value="Transferase(Phosphotransferase) domain 1"/>
    <property type="match status" value="1"/>
</dbReference>
<feature type="region of interest" description="Disordered" evidence="10">
    <location>
        <begin position="598"/>
        <end position="667"/>
    </location>
</feature>
<feature type="compositionally biased region" description="Low complexity" evidence="10">
    <location>
        <begin position="606"/>
        <end position="627"/>
    </location>
</feature>
<feature type="compositionally biased region" description="Low complexity" evidence="10">
    <location>
        <begin position="738"/>
        <end position="757"/>
    </location>
</feature>
<feature type="region of interest" description="Disordered" evidence="10">
    <location>
        <begin position="301"/>
        <end position="556"/>
    </location>
</feature>
<evidence type="ECO:0000256" key="5">
    <source>
        <dbReference type="ARBA" id="ARBA00022777"/>
    </source>
</evidence>
<feature type="compositionally biased region" description="Pro residues" evidence="10">
    <location>
        <begin position="351"/>
        <end position="363"/>
    </location>
</feature>
<evidence type="ECO:0000256" key="7">
    <source>
        <dbReference type="ARBA" id="ARBA00047899"/>
    </source>
</evidence>
<reference evidence="12 13" key="1">
    <citation type="journal article" date="2023" name="Commun. Biol.">
        <title>Reorganization of the ancestral sex-determining regions during the evolution of trioecy in Pleodorina starrii.</title>
        <authorList>
            <person name="Takahashi K."/>
            <person name="Suzuki S."/>
            <person name="Kawai-Toyooka H."/>
            <person name="Yamamoto K."/>
            <person name="Hamaji T."/>
            <person name="Ootsuki R."/>
            <person name="Yamaguchi H."/>
            <person name="Kawachi M."/>
            <person name="Higashiyama T."/>
            <person name="Nozaki H."/>
        </authorList>
    </citation>
    <scope>NUCLEOTIDE SEQUENCE [LARGE SCALE GENOMIC DNA]</scope>
    <source>
        <strain evidence="12 13">NIES-4479</strain>
    </source>
</reference>
<keyword evidence="6 9" id="KW-0067">ATP-binding</keyword>
<dbReference type="InterPro" id="IPR011009">
    <property type="entry name" value="Kinase-like_dom_sf"/>
</dbReference>
<evidence type="ECO:0000313" key="13">
    <source>
        <dbReference type="Proteomes" id="UP001165080"/>
    </source>
</evidence>